<dbReference type="Proteomes" id="UP001597548">
    <property type="component" value="Unassembled WGS sequence"/>
</dbReference>
<reference evidence="4" key="1">
    <citation type="journal article" date="2019" name="Int. J. Syst. Evol. Microbiol.">
        <title>The Global Catalogue of Microorganisms (GCM) 10K type strain sequencing project: providing services to taxonomists for standard genome sequencing and annotation.</title>
        <authorList>
            <consortium name="The Broad Institute Genomics Platform"/>
            <consortium name="The Broad Institute Genome Sequencing Center for Infectious Disease"/>
            <person name="Wu L."/>
            <person name="Ma J."/>
        </authorList>
    </citation>
    <scope>NUCLEOTIDE SEQUENCE [LARGE SCALE GENOMIC DNA]</scope>
    <source>
        <strain evidence="4">KCTC 32514</strain>
    </source>
</reference>
<keyword evidence="4" id="KW-1185">Reference proteome</keyword>
<accession>A0ABW5ZWL9</accession>
<dbReference type="Pfam" id="PF18962">
    <property type="entry name" value="Por_Secre_tail"/>
    <property type="match status" value="1"/>
</dbReference>
<proteinExistence type="predicted"/>
<dbReference type="RefSeq" id="WP_194508137.1">
    <property type="nucleotide sequence ID" value="NZ_JADILU010000004.1"/>
</dbReference>
<evidence type="ECO:0000256" key="1">
    <source>
        <dbReference type="ARBA" id="ARBA00022729"/>
    </source>
</evidence>
<evidence type="ECO:0000313" key="4">
    <source>
        <dbReference type="Proteomes" id="UP001597548"/>
    </source>
</evidence>
<comment type="caution">
    <text evidence="3">The sequence shown here is derived from an EMBL/GenBank/DDBJ whole genome shotgun (WGS) entry which is preliminary data.</text>
</comment>
<feature type="domain" description="Secretion system C-terminal sorting" evidence="2">
    <location>
        <begin position="223"/>
        <end position="289"/>
    </location>
</feature>
<evidence type="ECO:0000313" key="3">
    <source>
        <dbReference type="EMBL" id="MFD2916127.1"/>
    </source>
</evidence>
<dbReference type="EMBL" id="JBHUOS010000009">
    <property type="protein sequence ID" value="MFD2916127.1"/>
    <property type="molecule type" value="Genomic_DNA"/>
</dbReference>
<dbReference type="NCBIfam" id="TIGR04183">
    <property type="entry name" value="Por_Secre_tail"/>
    <property type="match status" value="1"/>
</dbReference>
<sequence>MQKNYFFTYLLILTGFILSAQVTLVDQPVAATNGIISSVLADSGFGTYSADDFTLTDNFSIDVITVNGFGSNESDISLNFTGLDLFIYDDATGVPDSDPSTSGSGLLEIINLSPTSPALVYDATDDSFTIDITMANGGAEFELNSGTYWLVVAARAPSDAVRWNWFASDPGGNAMLFDEGNFGGVPWTDLITLGLTFDSLAMKIEGTLVPLSVDEYVLETISIFPNPAKNTLNLEMPTSIGDFETEVFSVLGQSVARNSNSSQLDISNLNTGIYLLKITTENGTITKRFTKN</sequence>
<evidence type="ECO:0000259" key="2">
    <source>
        <dbReference type="Pfam" id="PF18962"/>
    </source>
</evidence>
<gene>
    <name evidence="3" type="ORF">ACFS29_10795</name>
</gene>
<dbReference type="InterPro" id="IPR026444">
    <property type="entry name" value="Secre_tail"/>
</dbReference>
<keyword evidence="1" id="KW-0732">Signal</keyword>
<protein>
    <submittedName>
        <fullName evidence="3">T9SS type A sorting domain-containing protein</fullName>
    </submittedName>
</protein>
<organism evidence="3 4">
    <name type="scientific">Psychroserpens luteus</name>
    <dbReference type="NCBI Taxonomy" id="1434066"/>
    <lineage>
        <taxon>Bacteria</taxon>
        <taxon>Pseudomonadati</taxon>
        <taxon>Bacteroidota</taxon>
        <taxon>Flavobacteriia</taxon>
        <taxon>Flavobacteriales</taxon>
        <taxon>Flavobacteriaceae</taxon>
        <taxon>Psychroserpens</taxon>
    </lineage>
</organism>
<name>A0ABW5ZWL9_9FLAO</name>